<dbReference type="EMBL" id="PPTS01000004">
    <property type="protein sequence ID" value="RDB65140.1"/>
    <property type="molecule type" value="Genomic_DNA"/>
</dbReference>
<dbReference type="AlphaFoldDB" id="A0A369M0H2"/>
<keyword evidence="2" id="KW-1185">Reference proteome</keyword>
<comment type="caution">
    <text evidence="1">The sequence shown here is derived from an EMBL/GenBank/DDBJ whole genome shotgun (WGS) entry which is preliminary data.</text>
</comment>
<dbReference type="RefSeq" id="WP_041239816.1">
    <property type="nucleotide sequence ID" value="NZ_CABMMS010000004.1"/>
</dbReference>
<evidence type="ECO:0000313" key="2">
    <source>
        <dbReference type="Proteomes" id="UP000254000"/>
    </source>
</evidence>
<gene>
    <name evidence="1" type="ORF">C1877_07265</name>
</gene>
<sequence length="66" mass="6760">MCYPCTMCGRCGKFDPDSPLYTPPPTIPCLACGGDVDPATGICRDCGASAFAPVGTKAEADSEGRN</sequence>
<dbReference type="GeneID" id="78359494"/>
<protein>
    <submittedName>
        <fullName evidence="1">Uncharacterized protein</fullName>
    </submittedName>
</protein>
<proteinExistence type="predicted"/>
<reference evidence="1 2" key="1">
    <citation type="journal article" date="2018" name="Elife">
        <title>Discovery and characterization of a prevalent human gut bacterial enzyme sufficient for the inactivation of a family of plant toxins.</title>
        <authorList>
            <person name="Koppel N."/>
            <person name="Bisanz J.E."/>
            <person name="Pandelia M.E."/>
            <person name="Turnbaugh P.J."/>
            <person name="Balskus E.P."/>
        </authorList>
    </citation>
    <scope>NUCLEOTIDE SEQUENCE [LARGE SCALE GENOMIC DNA]</scope>
    <source>
        <strain evidence="1 2">3C</strain>
    </source>
</reference>
<evidence type="ECO:0000313" key="1">
    <source>
        <dbReference type="EMBL" id="RDB65140.1"/>
    </source>
</evidence>
<dbReference type="OrthoDB" id="3176592at2"/>
<name>A0A369M0H2_9ACTN</name>
<dbReference type="Proteomes" id="UP000254000">
    <property type="component" value="Unassembled WGS sequence"/>
</dbReference>
<organism evidence="1 2">
    <name type="scientific">Gordonibacter pamelaeae</name>
    <dbReference type="NCBI Taxonomy" id="471189"/>
    <lineage>
        <taxon>Bacteria</taxon>
        <taxon>Bacillati</taxon>
        <taxon>Actinomycetota</taxon>
        <taxon>Coriobacteriia</taxon>
        <taxon>Eggerthellales</taxon>
        <taxon>Eggerthellaceae</taxon>
        <taxon>Gordonibacter</taxon>
    </lineage>
</organism>
<accession>A0A369M0H2</accession>